<reference evidence="1 2" key="1">
    <citation type="submission" date="2019-02" db="EMBL/GenBank/DDBJ databases">
        <title>Deep-cultivation of Planctomycetes and their phenomic and genomic characterization uncovers novel biology.</title>
        <authorList>
            <person name="Wiegand S."/>
            <person name="Jogler M."/>
            <person name="Boedeker C."/>
            <person name="Pinto D."/>
            <person name="Vollmers J."/>
            <person name="Rivas-Marin E."/>
            <person name="Kohn T."/>
            <person name="Peeters S.H."/>
            <person name="Heuer A."/>
            <person name="Rast P."/>
            <person name="Oberbeckmann S."/>
            <person name="Bunk B."/>
            <person name="Jeske O."/>
            <person name="Meyerdierks A."/>
            <person name="Storesund J.E."/>
            <person name="Kallscheuer N."/>
            <person name="Luecker S."/>
            <person name="Lage O.M."/>
            <person name="Pohl T."/>
            <person name="Merkel B.J."/>
            <person name="Hornburger P."/>
            <person name="Mueller R.-W."/>
            <person name="Bruemmer F."/>
            <person name="Labrenz M."/>
            <person name="Spormann A.M."/>
            <person name="Op Den Camp H."/>
            <person name="Overmann J."/>
            <person name="Amann R."/>
            <person name="Jetten M.S.M."/>
            <person name="Mascher T."/>
            <person name="Medema M.H."/>
            <person name="Devos D.P."/>
            <person name="Kaster A.-K."/>
            <person name="Ovreas L."/>
            <person name="Rohde M."/>
            <person name="Galperin M.Y."/>
            <person name="Jogler C."/>
        </authorList>
    </citation>
    <scope>NUCLEOTIDE SEQUENCE [LARGE SCALE GENOMIC DNA]</scope>
    <source>
        <strain evidence="1 2">Pla52o</strain>
    </source>
</reference>
<accession>A0A5C6CCC7</accession>
<gene>
    <name evidence="1" type="ORF">Pla52o_39390</name>
</gene>
<dbReference type="AlphaFoldDB" id="A0A5C6CCC7"/>
<evidence type="ECO:0000313" key="1">
    <source>
        <dbReference type="EMBL" id="TWU21752.1"/>
    </source>
</evidence>
<name>A0A5C6CCC7_9BACT</name>
<dbReference type="Proteomes" id="UP000316304">
    <property type="component" value="Unassembled WGS sequence"/>
</dbReference>
<protein>
    <submittedName>
        <fullName evidence="1">Uncharacterized protein</fullName>
    </submittedName>
</protein>
<organism evidence="1 2">
    <name type="scientific">Novipirellula galeiformis</name>
    <dbReference type="NCBI Taxonomy" id="2528004"/>
    <lineage>
        <taxon>Bacteria</taxon>
        <taxon>Pseudomonadati</taxon>
        <taxon>Planctomycetota</taxon>
        <taxon>Planctomycetia</taxon>
        <taxon>Pirellulales</taxon>
        <taxon>Pirellulaceae</taxon>
        <taxon>Novipirellula</taxon>
    </lineage>
</organism>
<evidence type="ECO:0000313" key="2">
    <source>
        <dbReference type="Proteomes" id="UP000316304"/>
    </source>
</evidence>
<dbReference type="EMBL" id="SJPT01000006">
    <property type="protein sequence ID" value="TWU21752.1"/>
    <property type="molecule type" value="Genomic_DNA"/>
</dbReference>
<sequence length="85" mass="9603">MAFALSSLFGGGGSSDLMSALAAQLFGSPAKFTNKRRLPANPTRLTRARSRYSTSNWRVPIKPRKSYVIRFRNCLLNEWHRCSLI</sequence>
<comment type="caution">
    <text evidence="1">The sequence shown here is derived from an EMBL/GenBank/DDBJ whole genome shotgun (WGS) entry which is preliminary data.</text>
</comment>
<proteinExistence type="predicted"/>
<keyword evidence="2" id="KW-1185">Reference proteome</keyword>